<dbReference type="InterPro" id="IPR036526">
    <property type="entry name" value="C-N_Hydrolase_sf"/>
</dbReference>
<accession>A0ABT6SM96</accession>
<name>A0ABT6SM96_9ACTN</name>
<dbReference type="Proteomes" id="UP001223978">
    <property type="component" value="Unassembled WGS sequence"/>
</dbReference>
<dbReference type="GO" id="GO:0016787">
    <property type="term" value="F:hydrolase activity"/>
    <property type="evidence" value="ECO:0007669"/>
    <property type="project" value="UniProtKB-KW"/>
</dbReference>
<dbReference type="RefSeq" id="WP_282546896.1">
    <property type="nucleotide sequence ID" value="NZ_JASCIQ010000057.1"/>
</dbReference>
<dbReference type="EMBL" id="JASCIQ010000057">
    <property type="protein sequence ID" value="MDI3409024.1"/>
    <property type="molecule type" value="Genomic_DNA"/>
</dbReference>
<gene>
    <name evidence="3" type="ORF">QIS96_35060</name>
</gene>
<organism evidence="3 4">
    <name type="scientific">Streptomyces cavernicola</name>
    <dbReference type="NCBI Taxonomy" id="3043613"/>
    <lineage>
        <taxon>Bacteria</taxon>
        <taxon>Bacillati</taxon>
        <taxon>Actinomycetota</taxon>
        <taxon>Actinomycetes</taxon>
        <taxon>Kitasatosporales</taxon>
        <taxon>Streptomycetaceae</taxon>
        <taxon>Streptomyces</taxon>
    </lineage>
</organism>
<keyword evidence="4" id="KW-1185">Reference proteome</keyword>
<evidence type="ECO:0000313" key="3">
    <source>
        <dbReference type="EMBL" id="MDI3409024.1"/>
    </source>
</evidence>
<evidence type="ECO:0000256" key="1">
    <source>
        <dbReference type="SAM" id="MobiDB-lite"/>
    </source>
</evidence>
<sequence length="179" mass="19185">MIALIKPYGAVGLIPTVWGAESRADVKKNIDLLLELAKGAVWLSSLDVPVRLLVLPEGALQGFTDEIHDMPAREYAQTAAIDVPGPETDILARFAREQDLFILGQAKARHPDWPELFFNVGFLINPAGEIVLKHYKMSALSRSSVPFRLTTSTTGGSRSTGASSSRSGLSPTPRSGGSA</sequence>
<dbReference type="Gene3D" id="3.60.110.10">
    <property type="entry name" value="Carbon-nitrogen hydrolase"/>
    <property type="match status" value="1"/>
</dbReference>
<proteinExistence type="predicted"/>
<keyword evidence="3" id="KW-0378">Hydrolase</keyword>
<dbReference type="SUPFAM" id="SSF56317">
    <property type="entry name" value="Carbon-nitrogen hydrolase"/>
    <property type="match status" value="1"/>
</dbReference>
<comment type="caution">
    <text evidence="3">The sequence shown here is derived from an EMBL/GenBank/DDBJ whole genome shotgun (WGS) entry which is preliminary data.</text>
</comment>
<dbReference type="PROSITE" id="PS50263">
    <property type="entry name" value="CN_HYDROLASE"/>
    <property type="match status" value="1"/>
</dbReference>
<feature type="region of interest" description="Disordered" evidence="1">
    <location>
        <begin position="149"/>
        <end position="179"/>
    </location>
</feature>
<dbReference type="Pfam" id="PF00795">
    <property type="entry name" value="CN_hydrolase"/>
    <property type="match status" value="1"/>
</dbReference>
<evidence type="ECO:0000259" key="2">
    <source>
        <dbReference type="PROSITE" id="PS50263"/>
    </source>
</evidence>
<feature type="domain" description="CN hydrolase" evidence="2">
    <location>
        <begin position="7"/>
        <end position="179"/>
    </location>
</feature>
<evidence type="ECO:0000313" key="4">
    <source>
        <dbReference type="Proteomes" id="UP001223978"/>
    </source>
</evidence>
<protein>
    <submittedName>
        <fullName evidence="3">Nitrilase-related carbon-nitrogen hydrolase</fullName>
    </submittedName>
</protein>
<reference evidence="3 4" key="1">
    <citation type="submission" date="2023-05" db="EMBL/GenBank/DDBJ databases">
        <title>Draft genome sequence of Streptomyces sp. B-S-A6 isolated from a cave soil in Thailand.</title>
        <authorList>
            <person name="Chamroensaksri N."/>
            <person name="Muangham S."/>
        </authorList>
    </citation>
    <scope>NUCLEOTIDE SEQUENCE [LARGE SCALE GENOMIC DNA]</scope>
    <source>
        <strain evidence="3 4">B-S-A6</strain>
    </source>
</reference>
<dbReference type="InterPro" id="IPR003010">
    <property type="entry name" value="C-N_Hydrolase"/>
</dbReference>